<dbReference type="CDD" id="cd07723">
    <property type="entry name" value="hydroxyacylglutathione_hydrolase_MBL-fold"/>
    <property type="match status" value="1"/>
</dbReference>
<dbReference type="KEGG" id="ddz:DSYM_17320"/>
<keyword evidence="6 7" id="KW-0862">Zinc</keyword>
<feature type="binding site" evidence="7">
    <location>
        <position position="165"/>
    </location>
    <ligand>
        <name>Zn(2+)</name>
        <dbReference type="ChEBI" id="CHEBI:29105"/>
        <label>2</label>
    </ligand>
</feature>
<evidence type="ECO:0000256" key="7">
    <source>
        <dbReference type="HAMAP-Rule" id="MF_01374"/>
    </source>
</evidence>
<organism evidence="9 10">
    <name type="scientific">Candidatus Desulfobacillus denitrificans</name>
    <dbReference type="NCBI Taxonomy" id="2608985"/>
    <lineage>
        <taxon>Bacteria</taxon>
        <taxon>Pseudomonadati</taxon>
        <taxon>Pseudomonadota</taxon>
        <taxon>Betaproteobacteria</taxon>
        <taxon>Candidatus Desulfobacillus</taxon>
    </lineage>
</organism>
<feature type="domain" description="Metallo-beta-lactamase" evidence="8">
    <location>
        <begin position="11"/>
        <end position="165"/>
    </location>
</feature>
<dbReference type="EMBL" id="AP021857">
    <property type="protein sequence ID" value="BBO21033.1"/>
    <property type="molecule type" value="Genomic_DNA"/>
</dbReference>
<evidence type="ECO:0000256" key="1">
    <source>
        <dbReference type="ARBA" id="ARBA00001623"/>
    </source>
</evidence>
<keyword evidence="5 7" id="KW-0378">Hydrolase</keyword>
<dbReference type="GO" id="GO:0004416">
    <property type="term" value="F:hydroxyacylglutathione hydrolase activity"/>
    <property type="evidence" value="ECO:0007669"/>
    <property type="project" value="UniProtKB-UniRule"/>
</dbReference>
<name>A0A809R062_9PROT</name>
<dbReference type="NCBIfam" id="TIGR03413">
    <property type="entry name" value="GSH_gloB"/>
    <property type="match status" value="1"/>
</dbReference>
<feature type="binding site" evidence="7">
    <location>
        <position position="54"/>
    </location>
    <ligand>
        <name>Zn(2+)</name>
        <dbReference type="ChEBI" id="CHEBI:29105"/>
        <label>1</label>
    </ligand>
</feature>
<reference evidence="9" key="1">
    <citation type="journal article" name="DNA Res.">
        <title>The physiological potential of anammox bacteria as revealed by their core genome structure.</title>
        <authorList>
            <person name="Okubo T."/>
            <person name="Toyoda A."/>
            <person name="Fukuhara K."/>
            <person name="Uchiyama I."/>
            <person name="Harigaya Y."/>
            <person name="Kuroiwa M."/>
            <person name="Suzuki T."/>
            <person name="Murakami Y."/>
            <person name="Suwa Y."/>
            <person name="Takami H."/>
        </authorList>
    </citation>
    <scope>NUCLEOTIDE SEQUENCE</scope>
    <source>
        <strain evidence="9">317325-3</strain>
    </source>
</reference>
<feature type="binding site" evidence="7">
    <location>
        <position position="57"/>
    </location>
    <ligand>
        <name>Zn(2+)</name>
        <dbReference type="ChEBI" id="CHEBI:29105"/>
        <label>2</label>
    </ligand>
</feature>
<dbReference type="PANTHER" id="PTHR43705:SF1">
    <property type="entry name" value="HYDROXYACYLGLUTATHIONE HYDROLASE GLOB"/>
    <property type="match status" value="1"/>
</dbReference>
<dbReference type="Proteomes" id="UP000662914">
    <property type="component" value="Chromosome"/>
</dbReference>
<dbReference type="PIRSF" id="PIRSF005457">
    <property type="entry name" value="Glx"/>
    <property type="match status" value="1"/>
</dbReference>
<evidence type="ECO:0000313" key="10">
    <source>
        <dbReference type="Proteomes" id="UP000662914"/>
    </source>
</evidence>
<feature type="binding site" evidence="7">
    <location>
        <position position="52"/>
    </location>
    <ligand>
        <name>Zn(2+)</name>
        <dbReference type="ChEBI" id="CHEBI:29105"/>
        <label>1</label>
    </ligand>
</feature>
<dbReference type="Pfam" id="PF16123">
    <property type="entry name" value="HAGH_C"/>
    <property type="match status" value="1"/>
</dbReference>
<dbReference type="InterPro" id="IPR017782">
    <property type="entry name" value="Hydroxyacylglutathione_Hdrlase"/>
</dbReference>
<dbReference type="InterPro" id="IPR001279">
    <property type="entry name" value="Metallo-B-lactamas"/>
</dbReference>
<feature type="binding site" evidence="7">
    <location>
        <position position="56"/>
    </location>
    <ligand>
        <name>Zn(2+)</name>
        <dbReference type="ChEBI" id="CHEBI:29105"/>
        <label>2</label>
    </ligand>
</feature>
<dbReference type="PANTHER" id="PTHR43705">
    <property type="entry name" value="HYDROXYACYLGLUTATHIONE HYDROLASE"/>
    <property type="match status" value="1"/>
</dbReference>
<comment type="pathway">
    <text evidence="2 7">Secondary metabolite metabolism; methylglyoxal degradation; (R)-lactate from methylglyoxal: step 2/2.</text>
</comment>
<dbReference type="SMART" id="SM00849">
    <property type="entry name" value="Lactamase_B"/>
    <property type="match status" value="1"/>
</dbReference>
<dbReference type="InterPro" id="IPR050110">
    <property type="entry name" value="Glyoxalase_II_hydrolase"/>
</dbReference>
<accession>A0A809R062</accession>
<dbReference type="HAMAP" id="MF_01374">
    <property type="entry name" value="Glyoxalase_2"/>
    <property type="match status" value="1"/>
</dbReference>
<dbReference type="Gene3D" id="3.60.15.10">
    <property type="entry name" value="Ribonuclease Z/Hydroxyacylglutathione hydrolase-like"/>
    <property type="match status" value="1"/>
</dbReference>
<comment type="subunit">
    <text evidence="7">Monomer.</text>
</comment>
<gene>
    <name evidence="7" type="primary">gloB</name>
    <name evidence="9" type="ORF">DSYM_17320</name>
</gene>
<comment type="cofactor">
    <cofactor evidence="7">
        <name>Zn(2+)</name>
        <dbReference type="ChEBI" id="CHEBI:29105"/>
    </cofactor>
    <text evidence="7">Binds 2 Zn(2+) ions per subunit.</text>
</comment>
<comment type="function">
    <text evidence="7">Thiolesterase that catalyzes the hydrolysis of S-D-lactoyl-glutathione to form glutathione and D-lactic acid.</text>
</comment>
<comment type="similarity">
    <text evidence="3 7">Belongs to the metallo-beta-lactamase superfamily. Glyoxalase II family.</text>
</comment>
<feature type="binding site" evidence="7">
    <location>
        <position position="127"/>
    </location>
    <ligand>
        <name>Zn(2+)</name>
        <dbReference type="ChEBI" id="CHEBI:29105"/>
        <label>1</label>
    </ligand>
</feature>
<dbReference type="InterPro" id="IPR032282">
    <property type="entry name" value="HAGH_C"/>
</dbReference>
<dbReference type="AlphaFoldDB" id="A0A809R062"/>
<proteinExistence type="inferred from homology"/>
<dbReference type="SUPFAM" id="SSF56281">
    <property type="entry name" value="Metallo-hydrolase/oxidoreductase"/>
    <property type="match status" value="1"/>
</dbReference>
<dbReference type="EC" id="3.1.2.6" evidence="7"/>
<evidence type="ECO:0000256" key="5">
    <source>
        <dbReference type="ARBA" id="ARBA00022801"/>
    </source>
</evidence>
<evidence type="ECO:0000256" key="3">
    <source>
        <dbReference type="ARBA" id="ARBA00006759"/>
    </source>
</evidence>
<feature type="binding site" evidence="7">
    <location>
        <position position="127"/>
    </location>
    <ligand>
        <name>Zn(2+)</name>
        <dbReference type="ChEBI" id="CHEBI:29105"/>
        <label>2</label>
    </ligand>
</feature>
<sequence>MDIQSLRAFEDNYIWLLREGRRVVVVDPGDEAPVLRYLAEEDADLAAILLTHHHGDHTGGVAGLLARHPVPVFGPAGESIAGVSVPLREGDKIALPDFHADLKVIDVPGHTRGHIAYYGEGALFCGDTLFACGCGRLFEGTAAQMWSSLGKLAALPPETGVYCAHEYTESNIRFALAVEPGNAALLTRAGRVAELRRNLQQTVPFALAEELATNPFLRSAQPEVARAAERHCGTALPGATEVFAALREWRNGFR</sequence>
<evidence type="ECO:0000256" key="4">
    <source>
        <dbReference type="ARBA" id="ARBA00022723"/>
    </source>
</evidence>
<evidence type="ECO:0000259" key="8">
    <source>
        <dbReference type="SMART" id="SM00849"/>
    </source>
</evidence>
<keyword evidence="4 7" id="KW-0479">Metal-binding</keyword>
<dbReference type="InterPro" id="IPR035680">
    <property type="entry name" value="Clx_II_MBL"/>
</dbReference>
<dbReference type="GO" id="GO:0019243">
    <property type="term" value="P:methylglyoxal catabolic process to D-lactate via S-lactoyl-glutathione"/>
    <property type="evidence" value="ECO:0007669"/>
    <property type="project" value="UniProtKB-UniRule"/>
</dbReference>
<dbReference type="GO" id="GO:0046872">
    <property type="term" value="F:metal ion binding"/>
    <property type="evidence" value="ECO:0007669"/>
    <property type="project" value="UniProtKB-KW"/>
</dbReference>
<evidence type="ECO:0000256" key="2">
    <source>
        <dbReference type="ARBA" id="ARBA00004963"/>
    </source>
</evidence>
<dbReference type="InterPro" id="IPR036866">
    <property type="entry name" value="RibonucZ/Hydroxyglut_hydro"/>
</dbReference>
<protein>
    <recommendedName>
        <fullName evidence="7">Hydroxyacylglutathione hydrolase</fullName>
        <ecNumber evidence="7">3.1.2.6</ecNumber>
    </recommendedName>
    <alternativeName>
        <fullName evidence="7">Glyoxalase II</fullName>
        <shortName evidence="7">Glx II</shortName>
    </alternativeName>
</protein>
<evidence type="ECO:0000256" key="6">
    <source>
        <dbReference type="ARBA" id="ARBA00022833"/>
    </source>
</evidence>
<comment type="catalytic activity">
    <reaction evidence="1 7">
        <text>an S-(2-hydroxyacyl)glutathione + H2O = a 2-hydroxy carboxylate + glutathione + H(+)</text>
        <dbReference type="Rhea" id="RHEA:21864"/>
        <dbReference type="ChEBI" id="CHEBI:15377"/>
        <dbReference type="ChEBI" id="CHEBI:15378"/>
        <dbReference type="ChEBI" id="CHEBI:57925"/>
        <dbReference type="ChEBI" id="CHEBI:58896"/>
        <dbReference type="ChEBI" id="CHEBI:71261"/>
        <dbReference type="EC" id="3.1.2.6"/>
    </reaction>
</comment>
<feature type="binding site" evidence="7">
    <location>
        <position position="110"/>
    </location>
    <ligand>
        <name>Zn(2+)</name>
        <dbReference type="ChEBI" id="CHEBI:29105"/>
        <label>1</label>
    </ligand>
</feature>
<dbReference type="Pfam" id="PF00753">
    <property type="entry name" value="Lactamase_B"/>
    <property type="match status" value="1"/>
</dbReference>
<evidence type="ECO:0000313" key="9">
    <source>
        <dbReference type="EMBL" id="BBO21033.1"/>
    </source>
</evidence>
<dbReference type="UniPathway" id="UPA00619">
    <property type="reaction ID" value="UER00676"/>
</dbReference>